<evidence type="ECO:0000259" key="3">
    <source>
        <dbReference type="Pfam" id="PF26607"/>
    </source>
</evidence>
<evidence type="ECO:0000313" key="5">
    <source>
        <dbReference type="Proteomes" id="UP000460221"/>
    </source>
</evidence>
<evidence type="ECO:0000256" key="1">
    <source>
        <dbReference type="SAM" id="SignalP"/>
    </source>
</evidence>
<dbReference type="InterPro" id="IPR012938">
    <property type="entry name" value="Glc/Sorbosone_DH"/>
</dbReference>
<dbReference type="EMBL" id="WLYK01000001">
    <property type="protein sequence ID" value="MTD13514.1"/>
    <property type="molecule type" value="Genomic_DNA"/>
</dbReference>
<dbReference type="PANTHER" id="PTHR19328:SF13">
    <property type="entry name" value="HIPL1 PROTEIN"/>
    <property type="match status" value="1"/>
</dbReference>
<evidence type="ECO:0008006" key="6">
    <source>
        <dbReference type="Google" id="ProtNLM"/>
    </source>
</evidence>
<reference evidence="4 5" key="1">
    <citation type="submission" date="2019-11" db="EMBL/GenBank/DDBJ databases">
        <authorList>
            <person name="Jiang L.-Q."/>
        </authorList>
    </citation>
    <scope>NUCLEOTIDE SEQUENCE [LARGE SCALE GENOMIC DNA]</scope>
    <source>
        <strain evidence="4 5">YIM 132087</strain>
    </source>
</reference>
<feature type="domain" description="Glucose/Sorbosone dehydrogenase" evidence="2">
    <location>
        <begin position="68"/>
        <end position="395"/>
    </location>
</feature>
<protein>
    <recommendedName>
        <fullName evidence="6">PQQ-dependent sugar dehydrogenase</fullName>
    </recommendedName>
</protein>
<feature type="domain" description="PLL-like beta propeller" evidence="3">
    <location>
        <begin position="444"/>
        <end position="564"/>
    </location>
</feature>
<dbReference type="Gene3D" id="2.120.10.30">
    <property type="entry name" value="TolB, C-terminal domain"/>
    <property type="match status" value="1"/>
</dbReference>
<dbReference type="SUPFAM" id="SSF89372">
    <property type="entry name" value="Fucose-specific lectin"/>
    <property type="match status" value="1"/>
</dbReference>
<dbReference type="RefSeq" id="WP_154767361.1">
    <property type="nucleotide sequence ID" value="NZ_WLYK01000001.1"/>
</dbReference>
<feature type="signal peptide" evidence="1">
    <location>
        <begin position="1"/>
        <end position="37"/>
    </location>
</feature>
<sequence>MAGSVPIHPGRRRARRAAVTAGAVMALVLGSSPEVLAAPPAPESTPQPAPAAAAALPALQVTELITGLNQPWDLTFTPDGTMIYNQKSGPVRARLTNGTTRPVSMNQDDLWVSGETGLMGMVVDPGFRTNRYFYTCQGWESGDNHDVRVIKWQMNAGYTGASRVGNPILTGIGATSGRHGGCRLRFDRNGLLYIGTGDAAVGTWPQDREVLNGKVLRITTTGAAAPGNPYYNSSNAVTRRIFTYGHRNVQGLALRPGTNEMWSVEQGTGRDDEVNKLGAGRNYGYNPVPGYNESVPMTDLSLPNATAAVYTTGDPTLALSGGTWLTGAQWGSLDGAFVAAALKDTSLRALTITAAGTLVSQQSIPQLDNSYGRLRSPQLGPDGALYVTTSDGDGQDQILRVVPQRTTGDSSCLGSRTSPTAPVGAVRTATGYYAFVVATDRTVRYKNVDLAGAFVNLGAQVIYGPSATSWDNQRIDLFAIAGDRSVLHRWRIGSTWSAWENLGFKAYSAPAAMSTGDRRLNVFARGADGALWMKRFDGSAWSAWTKLGGGLSGSPGALSGTNARVGFRHPNGKLYEMTFGANGLPSSGFVDRGFGICTAPGYSGSGAYLARSYVRSDRTVDVGKNGMNYGLRGGITGAVALTTGTSAYGFAAFGRGTNGALYMVDARTGVPGVGWRSLGGNLLQ</sequence>
<dbReference type="AlphaFoldDB" id="A0A7K1FKW4"/>
<dbReference type="Proteomes" id="UP000460221">
    <property type="component" value="Unassembled WGS sequence"/>
</dbReference>
<organism evidence="4 5">
    <name type="scientific">Nakamurella alba</name>
    <dbReference type="NCBI Taxonomy" id="2665158"/>
    <lineage>
        <taxon>Bacteria</taxon>
        <taxon>Bacillati</taxon>
        <taxon>Actinomycetota</taxon>
        <taxon>Actinomycetes</taxon>
        <taxon>Nakamurellales</taxon>
        <taxon>Nakamurellaceae</taxon>
        <taxon>Nakamurella</taxon>
    </lineage>
</organism>
<dbReference type="Gene3D" id="2.120.10.70">
    <property type="entry name" value="Fucose-specific lectin"/>
    <property type="match status" value="1"/>
</dbReference>
<feature type="chain" id="PRO_5029836958" description="PQQ-dependent sugar dehydrogenase" evidence="1">
    <location>
        <begin position="38"/>
        <end position="684"/>
    </location>
</feature>
<name>A0A7K1FKW4_9ACTN</name>
<dbReference type="PANTHER" id="PTHR19328">
    <property type="entry name" value="HEDGEHOG-INTERACTING PROTEIN"/>
    <property type="match status" value="1"/>
</dbReference>
<evidence type="ECO:0000259" key="2">
    <source>
        <dbReference type="Pfam" id="PF07995"/>
    </source>
</evidence>
<dbReference type="SUPFAM" id="SSF50952">
    <property type="entry name" value="Soluble quinoprotein glucose dehydrogenase"/>
    <property type="match status" value="1"/>
</dbReference>
<dbReference type="Pfam" id="PF26607">
    <property type="entry name" value="DUF8189"/>
    <property type="match status" value="1"/>
</dbReference>
<accession>A0A7K1FKW4</accession>
<dbReference type="InterPro" id="IPR011041">
    <property type="entry name" value="Quinoprot_gluc/sorb_DH_b-prop"/>
</dbReference>
<keyword evidence="1" id="KW-0732">Signal</keyword>
<evidence type="ECO:0000313" key="4">
    <source>
        <dbReference type="EMBL" id="MTD13514.1"/>
    </source>
</evidence>
<gene>
    <name evidence="4" type="ORF">GIS00_06095</name>
</gene>
<proteinExistence type="predicted"/>
<keyword evidence="5" id="KW-1185">Reference proteome</keyword>
<dbReference type="Pfam" id="PF07995">
    <property type="entry name" value="GSDH"/>
    <property type="match status" value="1"/>
</dbReference>
<dbReference type="InterPro" id="IPR011042">
    <property type="entry name" value="6-blade_b-propeller_TolB-like"/>
</dbReference>
<comment type="caution">
    <text evidence="4">The sequence shown here is derived from an EMBL/GenBank/DDBJ whole genome shotgun (WGS) entry which is preliminary data.</text>
</comment>
<dbReference type="InterPro" id="IPR058502">
    <property type="entry name" value="PLL-like_beta-prop"/>
</dbReference>